<dbReference type="AlphaFoldDB" id="A0A3B0S9S0"/>
<dbReference type="EMBL" id="UOEK01000123">
    <property type="protein sequence ID" value="VAV97656.1"/>
    <property type="molecule type" value="Genomic_DNA"/>
</dbReference>
<keyword evidence="1" id="KW-0472">Membrane</keyword>
<sequence length="234" mass="23943">MDIALTVPAALLSIGFAVRMVRDYVRRPRPHAAVWAGAFATYALATAALAWATMFGWTPAIFRVFYLFGAIVNVPLLAIGSVYLVFGDAKGRAAATVASIVIILGAFAVLLAPVDVTELGTATPAGSDVYAKTFNAGNANLPGPRLFAGVAGGVAAIVVVGLAVASAAKWWRRNPRLAKGNVLIAVGTLIPAFGGSMTAFGDAGGLAASLLAGIATLWWGYTLASTARHPVTSS</sequence>
<keyword evidence="1" id="KW-1133">Transmembrane helix</keyword>
<reference evidence="2" key="1">
    <citation type="submission" date="2018-06" db="EMBL/GenBank/DDBJ databases">
        <authorList>
            <person name="Zhirakovskaya E."/>
        </authorList>
    </citation>
    <scope>NUCLEOTIDE SEQUENCE</scope>
</reference>
<feature type="transmembrane region" description="Helical" evidence="1">
    <location>
        <begin position="206"/>
        <end position="224"/>
    </location>
</feature>
<evidence type="ECO:0000256" key="1">
    <source>
        <dbReference type="SAM" id="Phobius"/>
    </source>
</evidence>
<feature type="transmembrane region" description="Helical" evidence="1">
    <location>
        <begin position="64"/>
        <end position="86"/>
    </location>
</feature>
<feature type="transmembrane region" description="Helical" evidence="1">
    <location>
        <begin position="32"/>
        <end position="52"/>
    </location>
</feature>
<accession>A0A3B0S9S0</accession>
<proteinExistence type="predicted"/>
<organism evidence="2">
    <name type="scientific">hydrothermal vent metagenome</name>
    <dbReference type="NCBI Taxonomy" id="652676"/>
    <lineage>
        <taxon>unclassified sequences</taxon>
        <taxon>metagenomes</taxon>
        <taxon>ecological metagenomes</taxon>
    </lineage>
</organism>
<keyword evidence="1" id="KW-0812">Transmembrane</keyword>
<feature type="transmembrane region" description="Helical" evidence="1">
    <location>
        <begin position="93"/>
        <end position="114"/>
    </location>
</feature>
<evidence type="ECO:0000313" key="2">
    <source>
        <dbReference type="EMBL" id="VAV97656.1"/>
    </source>
</evidence>
<feature type="transmembrane region" description="Helical" evidence="1">
    <location>
        <begin position="180"/>
        <end position="200"/>
    </location>
</feature>
<feature type="transmembrane region" description="Helical" evidence="1">
    <location>
        <begin position="6"/>
        <end position="25"/>
    </location>
</feature>
<gene>
    <name evidence="2" type="ORF">MNBD_ACTINO02-606</name>
</gene>
<protein>
    <submittedName>
        <fullName evidence="2">Uncharacterized protein</fullName>
    </submittedName>
</protein>
<name>A0A3B0S9S0_9ZZZZ</name>
<feature type="transmembrane region" description="Helical" evidence="1">
    <location>
        <begin position="146"/>
        <end position="168"/>
    </location>
</feature>